<sequence>MCVIACLQEGVKVERDEFEKIWNNNPDGFGLAYSEDGEWKVLKGMMEEETAWETLNQIQGDYTTVCHWRMASCGFVKPKLTHPFIIKLKKGKRAVLFHRGHLHHFEYMNRNLSDTANFAEFLSSLKLSERQLMLLMLSKEFQSMLGYSKFVLLINGRKPILIGDFRIDKNRKFTDLNWKYNWYQSWYRGGYDVEKVGKGKYVMKEKRIQGTYLRGEEYLEIAKQMEFKNVQEATNYVKENGGAFVYEDSDGQTKIVRGAGGNKSIVLGHFYGLI</sequence>
<protein>
    <recommendedName>
        <fullName evidence="3">Glutamine amidotransferase type-2 domain-containing protein</fullName>
    </recommendedName>
</protein>
<keyword evidence="2" id="KW-1185">Reference proteome</keyword>
<organism evidence="1 2">
    <name type="scientific">Methanophagales virus GBV301</name>
    <dbReference type="NCBI Taxonomy" id="2999280"/>
    <lineage>
        <taxon>Viruses</taxon>
        <taxon>Duplodnaviria</taxon>
        <taxon>Heunggongvirae</taxon>
        <taxon>Uroviricota</taxon>
        <taxon>Caudoviricetes</taxon>
        <taxon>Nakonvirales</taxon>
        <taxon>Ekchuahviridae</taxon>
        <taxon>Kukulkanvirus</taxon>
        <taxon>Kukulkanvirus guaymasense</taxon>
    </lineage>
</organism>
<accession>A0A9E9A636</accession>
<proteinExistence type="predicted"/>
<dbReference type="InterPro" id="IPR029055">
    <property type="entry name" value="Ntn_hydrolases_N"/>
</dbReference>
<dbReference type="Gene3D" id="3.60.20.10">
    <property type="entry name" value="Glutamine Phosphoribosylpyrophosphate, subunit 1, domain 1"/>
    <property type="match status" value="1"/>
</dbReference>
<evidence type="ECO:0008006" key="3">
    <source>
        <dbReference type="Google" id="ProtNLM"/>
    </source>
</evidence>
<dbReference type="EMBL" id="OP880252">
    <property type="protein sequence ID" value="WAE39476.1"/>
    <property type="molecule type" value="Genomic_DNA"/>
</dbReference>
<dbReference type="SUPFAM" id="SSF56235">
    <property type="entry name" value="N-terminal nucleophile aminohydrolases (Ntn hydrolases)"/>
    <property type="match status" value="1"/>
</dbReference>
<evidence type="ECO:0000313" key="2">
    <source>
        <dbReference type="Proteomes" id="UP001156259"/>
    </source>
</evidence>
<evidence type="ECO:0000313" key="1">
    <source>
        <dbReference type="EMBL" id="WAE39476.1"/>
    </source>
</evidence>
<name>A0A9E9A636_9CAUD</name>
<dbReference type="Proteomes" id="UP001156259">
    <property type="component" value="Segment"/>
</dbReference>
<gene>
    <name evidence="1" type="ORF">LDLAKGPJ_00052</name>
</gene>
<reference evidence="1 2" key="1">
    <citation type="submission" date="2022-10" db="EMBL/GenBank/DDBJ databases">
        <title>Evolutionary Diversification of Methanotrophic Ca. Methanophagales (ANME-1) and Their Expansive Virome.</title>
        <authorList>
            <person name="Laso-Perez R."/>
            <person name="Wu F."/>
            <person name="Cremiere A."/>
            <person name="Speth D.R."/>
            <person name="Magyar J.S."/>
            <person name="Krupovic M."/>
            <person name="Orphan V.J."/>
        </authorList>
    </citation>
    <scope>NUCLEOTIDE SEQUENCE [LARGE SCALE GENOMIC DNA]</scope>
</reference>